<keyword evidence="8" id="KW-1185">Reference proteome</keyword>
<dbReference type="InterPro" id="IPR003012">
    <property type="entry name" value="Tet_transcr_reg_TetR"/>
</dbReference>
<dbReference type="InterPro" id="IPR004111">
    <property type="entry name" value="Repressor_TetR_C"/>
</dbReference>
<keyword evidence="3 5" id="KW-0238">DNA-binding</keyword>
<dbReference type="PRINTS" id="PR00455">
    <property type="entry name" value="HTHTETR"/>
</dbReference>
<dbReference type="Pfam" id="PF00440">
    <property type="entry name" value="TetR_N"/>
    <property type="match status" value="1"/>
</dbReference>
<protein>
    <submittedName>
        <fullName evidence="7">TetR/AcrR family transcriptional regulator</fullName>
    </submittedName>
</protein>
<dbReference type="InterPro" id="IPR036271">
    <property type="entry name" value="Tet_transcr_reg_TetR-rel_C_sf"/>
</dbReference>
<organism evidence="7 8">
    <name type="scientific">Heyndrickxia ginsengihumi</name>
    <dbReference type="NCBI Taxonomy" id="363870"/>
    <lineage>
        <taxon>Bacteria</taxon>
        <taxon>Bacillati</taxon>
        <taxon>Bacillota</taxon>
        <taxon>Bacilli</taxon>
        <taxon>Bacillales</taxon>
        <taxon>Bacillaceae</taxon>
        <taxon>Heyndrickxia</taxon>
    </lineage>
</organism>
<dbReference type="InterPro" id="IPR001647">
    <property type="entry name" value="HTH_TetR"/>
</dbReference>
<dbReference type="SUPFAM" id="SSF48498">
    <property type="entry name" value="Tetracyclin repressor-like, C-terminal domain"/>
    <property type="match status" value="1"/>
</dbReference>
<evidence type="ECO:0000259" key="6">
    <source>
        <dbReference type="PROSITE" id="PS50977"/>
    </source>
</evidence>
<dbReference type="InterPro" id="IPR050624">
    <property type="entry name" value="HTH-type_Tx_Regulator"/>
</dbReference>
<dbReference type="GO" id="GO:0045892">
    <property type="term" value="P:negative regulation of DNA-templated transcription"/>
    <property type="evidence" value="ECO:0007669"/>
    <property type="project" value="InterPro"/>
</dbReference>
<comment type="caution">
    <text evidence="7">The sequence shown here is derived from an EMBL/GenBank/DDBJ whole genome shotgun (WGS) entry which is preliminary data.</text>
</comment>
<gene>
    <name evidence="7" type="ORF">G4D61_03015</name>
</gene>
<dbReference type="GO" id="GO:0046677">
    <property type="term" value="P:response to antibiotic"/>
    <property type="evidence" value="ECO:0007669"/>
    <property type="project" value="InterPro"/>
</dbReference>
<dbReference type="AlphaFoldDB" id="A0A6M0P4V9"/>
<dbReference type="InterPro" id="IPR009057">
    <property type="entry name" value="Homeodomain-like_sf"/>
</dbReference>
<evidence type="ECO:0000313" key="7">
    <source>
        <dbReference type="EMBL" id="NEY18940.1"/>
    </source>
</evidence>
<dbReference type="Proteomes" id="UP000476934">
    <property type="component" value="Unassembled WGS sequence"/>
</dbReference>
<evidence type="ECO:0000256" key="5">
    <source>
        <dbReference type="PROSITE-ProRule" id="PRU00335"/>
    </source>
</evidence>
<proteinExistence type="predicted"/>
<dbReference type="RefSeq" id="WP_025729624.1">
    <property type="nucleotide sequence ID" value="NZ_JAAIWK010000003.1"/>
</dbReference>
<dbReference type="PANTHER" id="PTHR43479:SF11">
    <property type="entry name" value="ACREF_ENVCD OPERON REPRESSOR-RELATED"/>
    <property type="match status" value="1"/>
</dbReference>
<dbReference type="Pfam" id="PF02909">
    <property type="entry name" value="TetR_C_1"/>
    <property type="match status" value="1"/>
</dbReference>
<dbReference type="PANTHER" id="PTHR43479">
    <property type="entry name" value="ACREF/ENVCD OPERON REPRESSOR-RELATED"/>
    <property type="match status" value="1"/>
</dbReference>
<evidence type="ECO:0000313" key="8">
    <source>
        <dbReference type="Proteomes" id="UP000476934"/>
    </source>
</evidence>
<dbReference type="PRINTS" id="PR00400">
    <property type="entry name" value="TETREPRESSOR"/>
</dbReference>
<evidence type="ECO:0000256" key="2">
    <source>
        <dbReference type="ARBA" id="ARBA00023015"/>
    </source>
</evidence>
<dbReference type="PROSITE" id="PS50977">
    <property type="entry name" value="HTH_TETR_2"/>
    <property type="match status" value="1"/>
</dbReference>
<keyword evidence="2" id="KW-0805">Transcription regulation</keyword>
<evidence type="ECO:0000256" key="1">
    <source>
        <dbReference type="ARBA" id="ARBA00022491"/>
    </source>
</evidence>
<evidence type="ECO:0000256" key="3">
    <source>
        <dbReference type="ARBA" id="ARBA00023125"/>
    </source>
</evidence>
<accession>A0A6M0P4V9</accession>
<dbReference type="Gene3D" id="1.10.10.60">
    <property type="entry name" value="Homeodomain-like"/>
    <property type="match status" value="1"/>
</dbReference>
<dbReference type="Gene3D" id="1.10.357.10">
    <property type="entry name" value="Tetracycline Repressor, domain 2"/>
    <property type="match status" value="1"/>
</dbReference>
<feature type="domain" description="HTH tetR-type" evidence="6">
    <location>
        <begin position="8"/>
        <end position="68"/>
    </location>
</feature>
<dbReference type="GO" id="GO:0003677">
    <property type="term" value="F:DNA binding"/>
    <property type="evidence" value="ECO:0007669"/>
    <property type="project" value="UniProtKB-UniRule"/>
</dbReference>
<evidence type="ECO:0000256" key="4">
    <source>
        <dbReference type="ARBA" id="ARBA00023163"/>
    </source>
</evidence>
<reference evidence="7 8" key="1">
    <citation type="submission" date="2020-02" db="EMBL/GenBank/DDBJ databases">
        <authorList>
            <person name="Feng H."/>
        </authorList>
    </citation>
    <scope>NUCLEOTIDE SEQUENCE [LARGE SCALE GENOMIC DNA]</scope>
    <source>
        <strain evidence="7 8">Gsoil 114</strain>
    </source>
</reference>
<keyword evidence="4" id="KW-0804">Transcription</keyword>
<sequence length="223" mass="25941">MTSKDEMRITKKKIIDASWDLLRDEGIEGFTMRKLAEKINVRAASLYYHFKSKQSIFQVLADQVAKETLISTSNEGSWKEQLHQFALNLHKHLKEFPCSAQLLMQTVPLEHNYLSLINYLLNIIDQVPISDQKKFSSVICLLNYVISFEVDLYEQNKVNKIMEKEGQDTRELFRQSIENLQSVNKNVLQRIHQNQFLSEMGSEQMFQTGLTILILGIEQLAKE</sequence>
<dbReference type="EMBL" id="JAAIWK010000003">
    <property type="protein sequence ID" value="NEY18940.1"/>
    <property type="molecule type" value="Genomic_DNA"/>
</dbReference>
<dbReference type="SUPFAM" id="SSF46689">
    <property type="entry name" value="Homeodomain-like"/>
    <property type="match status" value="1"/>
</dbReference>
<name>A0A6M0P4V9_9BACI</name>
<feature type="DNA-binding region" description="H-T-H motif" evidence="5">
    <location>
        <begin position="31"/>
        <end position="50"/>
    </location>
</feature>
<keyword evidence="1" id="KW-0678">Repressor</keyword>
<reference evidence="7 8" key="2">
    <citation type="submission" date="2020-03" db="EMBL/GenBank/DDBJ databases">
        <title>Bacillus aquiflavi sp. nov., isolated from yellow water of strong flavor Chinese baijiu in Yibin region of China.</title>
        <authorList>
            <person name="Xie J."/>
        </authorList>
    </citation>
    <scope>NUCLEOTIDE SEQUENCE [LARGE SCALE GENOMIC DNA]</scope>
    <source>
        <strain evidence="7 8">Gsoil 114</strain>
    </source>
</reference>